<dbReference type="Proteomes" id="UP000001055">
    <property type="component" value="Unassembled WGS sequence"/>
</dbReference>
<dbReference type="RefSeq" id="XP_001806074.1">
    <property type="nucleotide sequence ID" value="XM_001806022.1"/>
</dbReference>
<name>Q0TXC0_PHANO</name>
<evidence type="ECO:0000313" key="2">
    <source>
        <dbReference type="Proteomes" id="UP000001055"/>
    </source>
</evidence>
<dbReference type="GeneID" id="5983004"/>
<dbReference type="HOGENOM" id="CLU_2321168_0_0_1"/>
<dbReference type="AlphaFoldDB" id="Q0TXC0"/>
<reference evidence="2" key="1">
    <citation type="journal article" date="2007" name="Plant Cell">
        <title>Dothideomycete-plant interactions illuminated by genome sequencing and EST analysis of the wheat pathogen Stagonospora nodorum.</title>
        <authorList>
            <person name="Hane J.K."/>
            <person name="Lowe R.G."/>
            <person name="Solomon P.S."/>
            <person name="Tan K.C."/>
            <person name="Schoch C.L."/>
            <person name="Spatafora J.W."/>
            <person name="Crous P.W."/>
            <person name="Kodira C."/>
            <person name="Birren B.W."/>
            <person name="Galagan J.E."/>
            <person name="Torriani S.F."/>
            <person name="McDonald B.A."/>
            <person name="Oliver R.P."/>
        </authorList>
    </citation>
    <scope>NUCLEOTIDE SEQUENCE [LARGE SCALE GENOMIC DNA]</scope>
    <source>
        <strain evidence="2">SN15 / ATCC MYA-4574 / FGSC 10173</strain>
    </source>
</reference>
<dbReference type="KEGG" id="pno:SNOG_15943"/>
<proteinExistence type="predicted"/>
<evidence type="ECO:0000313" key="1">
    <source>
        <dbReference type="EMBL" id="EAT76781.1"/>
    </source>
</evidence>
<dbReference type="EMBL" id="CH445365">
    <property type="protein sequence ID" value="EAT76781.1"/>
    <property type="molecule type" value="Genomic_DNA"/>
</dbReference>
<protein>
    <submittedName>
        <fullName evidence="1">Uncharacterized protein</fullName>
    </submittedName>
</protein>
<dbReference type="InParanoid" id="Q0TXC0"/>
<organism evidence="1 2">
    <name type="scientific">Phaeosphaeria nodorum (strain SN15 / ATCC MYA-4574 / FGSC 10173)</name>
    <name type="common">Glume blotch fungus</name>
    <name type="synonym">Parastagonospora nodorum</name>
    <dbReference type="NCBI Taxonomy" id="321614"/>
    <lineage>
        <taxon>Eukaryota</taxon>
        <taxon>Fungi</taxon>
        <taxon>Dikarya</taxon>
        <taxon>Ascomycota</taxon>
        <taxon>Pezizomycotina</taxon>
        <taxon>Dothideomycetes</taxon>
        <taxon>Pleosporomycetidae</taxon>
        <taxon>Pleosporales</taxon>
        <taxon>Pleosporineae</taxon>
        <taxon>Phaeosphaeriaceae</taxon>
        <taxon>Parastagonospora</taxon>
    </lineage>
</organism>
<gene>
    <name evidence="1" type="ORF">SNOG_15943</name>
</gene>
<accession>Q0TXC0</accession>
<sequence>MSTALTIATQNSYRLEKMLEPLDGTYRGVIAAAINSIHAPQQFPPANSMKAWQSVESYLQTHLNLQSPLRQHVLAIQSVYSSMGILPVSYDGTKTNFGK</sequence>